<dbReference type="RefSeq" id="WP_163678143.1">
    <property type="nucleotide sequence ID" value="NZ_JAAIYP010000035.1"/>
</dbReference>
<organism evidence="3 4">
    <name type="scientific">Magnetospirillum aberrantis SpK</name>
    <dbReference type="NCBI Taxonomy" id="908842"/>
    <lineage>
        <taxon>Bacteria</taxon>
        <taxon>Pseudomonadati</taxon>
        <taxon>Pseudomonadota</taxon>
        <taxon>Alphaproteobacteria</taxon>
        <taxon>Rhodospirillales</taxon>
        <taxon>Rhodospirillaceae</taxon>
        <taxon>Magnetospirillum</taxon>
    </lineage>
</organism>
<dbReference type="AlphaFoldDB" id="A0A7C9QTJ1"/>
<dbReference type="GO" id="GO:0016757">
    <property type="term" value="F:glycosyltransferase activity"/>
    <property type="evidence" value="ECO:0007669"/>
    <property type="project" value="UniProtKB-KW"/>
</dbReference>
<name>A0A7C9QTJ1_9PROT</name>
<evidence type="ECO:0000256" key="2">
    <source>
        <dbReference type="ARBA" id="ARBA00022679"/>
    </source>
</evidence>
<keyword evidence="1" id="KW-0328">Glycosyltransferase</keyword>
<keyword evidence="4" id="KW-1185">Reference proteome</keyword>
<dbReference type="PANTHER" id="PTHR12526">
    <property type="entry name" value="GLYCOSYLTRANSFERASE"/>
    <property type="match status" value="1"/>
</dbReference>
<accession>A0A7C9QTJ1</accession>
<evidence type="ECO:0000313" key="4">
    <source>
        <dbReference type="Proteomes" id="UP000480684"/>
    </source>
</evidence>
<evidence type="ECO:0000256" key="1">
    <source>
        <dbReference type="ARBA" id="ARBA00022676"/>
    </source>
</evidence>
<proteinExistence type="predicted"/>
<dbReference type="Pfam" id="PF13692">
    <property type="entry name" value="Glyco_trans_1_4"/>
    <property type="match status" value="1"/>
</dbReference>
<sequence length="342" mass="36551">MHITLVDDSIPFDGFTASARALGGAEKAFAALPGALARRGHTVTVFNRCRWSLFIEGCQWHPIEGTGKPLMTDVLVAFRKPALLEFVRQAKRRVLWTTATARQMERAAAAGPVKDIKPLMLLCSAAQAQGWNPRGLPLAVLPPAARSDFLADAATALAVPPRAVVTTHPSHGLDRLLDLWLERIRPAVPEAELHVYSAALTRAVEGAEVEEPLRPLAERVLAARDAGVVVMRPGGDPVMAQAYREAHVHLYPGHAGDTTAFTLMESQAAGRPAVLRPLGAAPERVANGRSAFVAPDDDAFANLTIMLLSDSAMAASMGAEARSLYTGRSWDAAAQELEALLS</sequence>
<keyword evidence="2 3" id="KW-0808">Transferase</keyword>
<dbReference type="SUPFAM" id="SSF53756">
    <property type="entry name" value="UDP-Glycosyltransferase/glycogen phosphorylase"/>
    <property type="match status" value="1"/>
</dbReference>
<protein>
    <submittedName>
        <fullName evidence="3">Glycosyltransferase family 4 protein</fullName>
    </submittedName>
</protein>
<dbReference type="PANTHER" id="PTHR12526:SF510">
    <property type="entry name" value="D-INOSITOL 3-PHOSPHATE GLYCOSYLTRANSFERASE"/>
    <property type="match status" value="1"/>
</dbReference>
<comment type="caution">
    <text evidence="3">The sequence shown here is derived from an EMBL/GenBank/DDBJ whole genome shotgun (WGS) entry which is preliminary data.</text>
</comment>
<dbReference type="Gene3D" id="3.40.50.2000">
    <property type="entry name" value="Glycogen Phosphorylase B"/>
    <property type="match status" value="1"/>
</dbReference>
<reference evidence="3 4" key="1">
    <citation type="submission" date="2020-02" db="EMBL/GenBank/DDBJ databases">
        <authorList>
            <person name="Dziuba M."/>
            <person name="Kuznetsov B."/>
            <person name="Mardanov A."/>
            <person name="Ravin N."/>
            <person name="Grouzdev D."/>
        </authorList>
    </citation>
    <scope>NUCLEOTIDE SEQUENCE [LARGE SCALE GENOMIC DNA]</scope>
    <source>
        <strain evidence="3 4">SpK</strain>
    </source>
</reference>
<evidence type="ECO:0000313" key="3">
    <source>
        <dbReference type="EMBL" id="NFV80260.1"/>
    </source>
</evidence>
<gene>
    <name evidence="3" type="ORF">G4223_09065</name>
</gene>
<dbReference type="EMBL" id="JAAIYP010000035">
    <property type="protein sequence ID" value="NFV80260.1"/>
    <property type="molecule type" value="Genomic_DNA"/>
</dbReference>
<dbReference type="Proteomes" id="UP000480684">
    <property type="component" value="Unassembled WGS sequence"/>
</dbReference>